<feature type="non-terminal residue" evidence="2">
    <location>
        <position position="1"/>
    </location>
</feature>
<dbReference type="AlphaFoldDB" id="A0A9N9HV46"/>
<gene>
    <name evidence="2" type="ORF">ALEPTO_LOCUS11768</name>
</gene>
<reference evidence="2" key="1">
    <citation type="submission" date="2021-06" db="EMBL/GenBank/DDBJ databases">
        <authorList>
            <person name="Kallberg Y."/>
            <person name="Tangrot J."/>
            <person name="Rosling A."/>
        </authorList>
    </citation>
    <scope>NUCLEOTIDE SEQUENCE</scope>
    <source>
        <strain evidence="2">FL130A</strain>
    </source>
</reference>
<organism evidence="2 3">
    <name type="scientific">Ambispora leptoticha</name>
    <dbReference type="NCBI Taxonomy" id="144679"/>
    <lineage>
        <taxon>Eukaryota</taxon>
        <taxon>Fungi</taxon>
        <taxon>Fungi incertae sedis</taxon>
        <taxon>Mucoromycota</taxon>
        <taxon>Glomeromycotina</taxon>
        <taxon>Glomeromycetes</taxon>
        <taxon>Archaeosporales</taxon>
        <taxon>Ambisporaceae</taxon>
        <taxon>Ambispora</taxon>
    </lineage>
</organism>
<evidence type="ECO:0000313" key="3">
    <source>
        <dbReference type="Proteomes" id="UP000789508"/>
    </source>
</evidence>
<protein>
    <submittedName>
        <fullName evidence="2">10728_t:CDS:1</fullName>
    </submittedName>
</protein>
<comment type="caution">
    <text evidence="2">The sequence shown here is derived from an EMBL/GenBank/DDBJ whole genome shotgun (WGS) entry which is preliminary data.</text>
</comment>
<dbReference type="EMBL" id="CAJVPS010021200">
    <property type="protein sequence ID" value="CAG8706706.1"/>
    <property type="molecule type" value="Genomic_DNA"/>
</dbReference>
<sequence length="45" mass="5009">NVKMSSNKKTAIKINDSFAPKTNDNNVSESNYSSNLSFSALRTRQ</sequence>
<keyword evidence="3" id="KW-1185">Reference proteome</keyword>
<proteinExistence type="predicted"/>
<dbReference type="Proteomes" id="UP000789508">
    <property type="component" value="Unassembled WGS sequence"/>
</dbReference>
<accession>A0A9N9HV46</accession>
<evidence type="ECO:0000313" key="2">
    <source>
        <dbReference type="EMBL" id="CAG8706706.1"/>
    </source>
</evidence>
<feature type="compositionally biased region" description="Low complexity" evidence="1">
    <location>
        <begin position="23"/>
        <end position="39"/>
    </location>
</feature>
<evidence type="ECO:0000256" key="1">
    <source>
        <dbReference type="SAM" id="MobiDB-lite"/>
    </source>
</evidence>
<feature type="region of interest" description="Disordered" evidence="1">
    <location>
        <begin position="1"/>
        <end position="45"/>
    </location>
</feature>
<name>A0A9N9HV46_9GLOM</name>